<protein>
    <submittedName>
        <fullName evidence="2">Ubiquinone biosynthesis methyltransferase UbiE like protein</fullName>
    </submittedName>
</protein>
<accession>A0A0F4GE48</accession>
<gene>
    <name evidence="2" type="ORF">TI39_contig2553g00001</name>
</gene>
<keyword evidence="3" id="KW-1185">Reference proteome</keyword>
<dbReference type="PANTHER" id="PTHR45128">
    <property type="entry name" value="METHYLTRANSFERASE TYPE 11"/>
    <property type="match status" value="1"/>
</dbReference>
<feature type="domain" description="Methyltransferase" evidence="1">
    <location>
        <begin position="43"/>
        <end position="171"/>
    </location>
</feature>
<dbReference type="GO" id="GO:0032259">
    <property type="term" value="P:methylation"/>
    <property type="evidence" value="ECO:0007669"/>
    <property type="project" value="UniProtKB-KW"/>
</dbReference>
<keyword evidence="2" id="KW-0489">Methyltransferase</keyword>
<dbReference type="GO" id="GO:0008168">
    <property type="term" value="F:methyltransferase activity"/>
    <property type="evidence" value="ECO:0007669"/>
    <property type="project" value="UniProtKB-KW"/>
</dbReference>
<proteinExistence type="predicted"/>
<sequence>MAKSDTQLSAKGDFSSPTFIAFKDWHTLRSVAKHATHLQPYLSAGQKIIDIGCGVGSITIDLAQRTPDGHVLGIDKDPAIEVARKEALNQGIKNVDFMVGDATNLQELAANSFDVAHCHQVLLHLGDPVQALKEIHRILLPGGLAASRDNYLLHVHPAHEVIEKNWNTYRECSRARGGDPEGGLNSPTWMHLAGFIWDNIHTGTAAVEHSGAAGRKAWANSQRPSMAAVYQLAVCDQFVKELGEDLDKFVKNPAARVVAIDGWIVARK</sequence>
<dbReference type="Pfam" id="PF13847">
    <property type="entry name" value="Methyltransf_31"/>
    <property type="match status" value="1"/>
</dbReference>
<dbReference type="CDD" id="cd02440">
    <property type="entry name" value="AdoMet_MTases"/>
    <property type="match status" value="1"/>
</dbReference>
<dbReference type="OrthoDB" id="10017101at2759"/>
<dbReference type="SUPFAM" id="SSF53335">
    <property type="entry name" value="S-adenosyl-L-methionine-dependent methyltransferases"/>
    <property type="match status" value="1"/>
</dbReference>
<reference evidence="2 3" key="1">
    <citation type="submission" date="2015-03" db="EMBL/GenBank/DDBJ databases">
        <title>RNA-seq based gene annotation and comparative genomics of four Zymoseptoria species reveal species-specific pathogenicity related genes and transposable element activity.</title>
        <authorList>
            <person name="Grandaubert J."/>
            <person name="Bhattacharyya A."/>
            <person name="Stukenbrock E.H."/>
        </authorList>
    </citation>
    <scope>NUCLEOTIDE SEQUENCE [LARGE SCALE GENOMIC DNA]</scope>
    <source>
        <strain evidence="2 3">Zb18110</strain>
    </source>
</reference>
<dbReference type="Gene3D" id="3.40.50.150">
    <property type="entry name" value="Vaccinia Virus protein VP39"/>
    <property type="match status" value="1"/>
</dbReference>
<dbReference type="EMBL" id="LAFY01002530">
    <property type="protein sequence ID" value="KJX95688.1"/>
    <property type="molecule type" value="Genomic_DNA"/>
</dbReference>
<keyword evidence="2" id="KW-0808">Transferase</keyword>
<keyword evidence="2" id="KW-0830">Ubiquinone</keyword>
<dbReference type="AlphaFoldDB" id="A0A0F4GE48"/>
<organism evidence="2 3">
    <name type="scientific">Zymoseptoria brevis</name>
    <dbReference type="NCBI Taxonomy" id="1047168"/>
    <lineage>
        <taxon>Eukaryota</taxon>
        <taxon>Fungi</taxon>
        <taxon>Dikarya</taxon>
        <taxon>Ascomycota</taxon>
        <taxon>Pezizomycotina</taxon>
        <taxon>Dothideomycetes</taxon>
        <taxon>Dothideomycetidae</taxon>
        <taxon>Mycosphaerellales</taxon>
        <taxon>Mycosphaerellaceae</taxon>
        <taxon>Zymoseptoria</taxon>
    </lineage>
</organism>
<dbReference type="STRING" id="1047168.A0A0F4GE48"/>
<evidence type="ECO:0000259" key="1">
    <source>
        <dbReference type="Pfam" id="PF13847"/>
    </source>
</evidence>
<dbReference type="Proteomes" id="UP000033647">
    <property type="component" value="Unassembled WGS sequence"/>
</dbReference>
<dbReference type="InterPro" id="IPR053173">
    <property type="entry name" value="SAM-binding_MTase"/>
</dbReference>
<dbReference type="InterPro" id="IPR029063">
    <property type="entry name" value="SAM-dependent_MTases_sf"/>
</dbReference>
<evidence type="ECO:0000313" key="2">
    <source>
        <dbReference type="EMBL" id="KJX95688.1"/>
    </source>
</evidence>
<dbReference type="PANTHER" id="PTHR45128:SF1">
    <property type="entry name" value="S-ADENOSYLMETHIONINE-DEPENDENT METHYLTRANSFERASE RV2258C"/>
    <property type="match status" value="1"/>
</dbReference>
<evidence type="ECO:0000313" key="3">
    <source>
        <dbReference type="Proteomes" id="UP000033647"/>
    </source>
</evidence>
<dbReference type="InterPro" id="IPR025714">
    <property type="entry name" value="Methyltranfer_dom"/>
</dbReference>
<comment type="caution">
    <text evidence="2">The sequence shown here is derived from an EMBL/GenBank/DDBJ whole genome shotgun (WGS) entry which is preliminary data.</text>
</comment>
<name>A0A0F4GE48_9PEZI</name>